<feature type="binding site" evidence="6">
    <location>
        <position position="60"/>
    </location>
    <ligand>
        <name>molybdate</name>
        <dbReference type="ChEBI" id="CHEBI:36264"/>
    </ligand>
</feature>
<dbReference type="GO" id="GO:1901359">
    <property type="term" value="F:tungstate binding"/>
    <property type="evidence" value="ECO:0007669"/>
    <property type="project" value="UniProtKB-ARBA"/>
</dbReference>
<evidence type="ECO:0000256" key="5">
    <source>
        <dbReference type="ARBA" id="ARBA00062515"/>
    </source>
</evidence>
<evidence type="ECO:0000256" key="1">
    <source>
        <dbReference type="ARBA" id="ARBA00009175"/>
    </source>
</evidence>
<comment type="subunit">
    <text evidence="5">The complex is composed of two ATP-binding proteins (ModC), two transmembrane proteins (ModB) and a solute-binding protein (ModA).</text>
</comment>
<dbReference type="FunFam" id="3.40.190.10:FF:000035">
    <property type="entry name" value="Molybdate ABC transporter substrate-binding protein"/>
    <property type="match status" value="1"/>
</dbReference>
<dbReference type="Pfam" id="PF13531">
    <property type="entry name" value="SBP_bac_11"/>
    <property type="match status" value="1"/>
</dbReference>
<dbReference type="InterPro" id="IPR050682">
    <property type="entry name" value="ModA/WtpA"/>
</dbReference>
<accession>A0A7C3WD48</accession>
<evidence type="ECO:0000256" key="3">
    <source>
        <dbReference type="ARBA" id="ARBA00022723"/>
    </source>
</evidence>
<evidence type="ECO:0000256" key="4">
    <source>
        <dbReference type="ARBA" id="ARBA00022729"/>
    </source>
</evidence>
<feature type="binding site" evidence="6">
    <location>
        <position position="32"/>
    </location>
    <ligand>
        <name>molybdate</name>
        <dbReference type="ChEBI" id="CHEBI:36264"/>
    </ligand>
</feature>
<name>A0A7C3WD48_9BACT</name>
<comment type="caution">
    <text evidence="8">The sequence shown here is derived from an EMBL/GenBank/DDBJ whole genome shotgun (WGS) entry which is preliminary data.</text>
</comment>
<dbReference type="GO" id="GO:0046872">
    <property type="term" value="F:metal ion binding"/>
    <property type="evidence" value="ECO:0007669"/>
    <property type="project" value="UniProtKB-KW"/>
</dbReference>
<protein>
    <submittedName>
        <fullName evidence="8">Molybdate ABC transporter substrate-binding protein</fullName>
    </submittedName>
</protein>
<reference evidence="8" key="1">
    <citation type="journal article" date="2020" name="mSystems">
        <title>Genome- and Community-Level Interaction Insights into Carbon Utilization and Element Cycling Functions of Hydrothermarchaeota in Hydrothermal Sediment.</title>
        <authorList>
            <person name="Zhou Z."/>
            <person name="Liu Y."/>
            <person name="Xu W."/>
            <person name="Pan J."/>
            <person name="Luo Z.H."/>
            <person name="Li M."/>
        </authorList>
    </citation>
    <scope>NUCLEOTIDE SEQUENCE [LARGE SCALE GENOMIC DNA]</scope>
    <source>
        <strain evidence="8">SpSt-413</strain>
    </source>
</reference>
<gene>
    <name evidence="8" type="primary">modA</name>
    <name evidence="8" type="ORF">ENR59_03000</name>
</gene>
<dbReference type="NCBIfam" id="TIGR01256">
    <property type="entry name" value="modA"/>
    <property type="match status" value="1"/>
</dbReference>
<sequence length="251" mass="26044">MKKTVIALAALVTLSLAVAAHAGSLTVSGAASLTAAFGEIKTAFEKDNPGTTVTTNFAASGALLAQMEAGAPVDVFASADQATMDRAQEKKLIDTATRKDFAANALVLARPKANPNPTVTSVESLADAAVKRVALGNPDVVPVGRYTREVLTKAGLWDTLAAKMIYGENVKQVLDYVSRGEVDAGFVFATDARIAADKVEVVAEPKTATPVTYPLAVLAASANKAEAKKFADFVTGPAGMEILAKYGFKKP</sequence>
<evidence type="ECO:0000313" key="8">
    <source>
        <dbReference type="EMBL" id="HGG91904.1"/>
    </source>
</evidence>
<evidence type="ECO:0000256" key="2">
    <source>
        <dbReference type="ARBA" id="ARBA00022505"/>
    </source>
</evidence>
<feature type="chain" id="PRO_5027654305" evidence="7">
    <location>
        <begin position="23"/>
        <end position="251"/>
    </location>
</feature>
<dbReference type="GO" id="GO:0015689">
    <property type="term" value="P:molybdate ion transport"/>
    <property type="evidence" value="ECO:0007669"/>
    <property type="project" value="InterPro"/>
</dbReference>
<dbReference type="EMBL" id="DSRP01000210">
    <property type="protein sequence ID" value="HGG91904.1"/>
    <property type="molecule type" value="Genomic_DNA"/>
</dbReference>
<dbReference type="GO" id="GO:0030973">
    <property type="term" value="F:molybdate ion binding"/>
    <property type="evidence" value="ECO:0007669"/>
    <property type="project" value="TreeGrafter"/>
</dbReference>
<dbReference type="PIRSF" id="PIRSF004846">
    <property type="entry name" value="ModA"/>
    <property type="match status" value="1"/>
</dbReference>
<organism evidence="8">
    <name type="scientific">Fundidesulfovibrio putealis</name>
    <dbReference type="NCBI Taxonomy" id="270496"/>
    <lineage>
        <taxon>Bacteria</taxon>
        <taxon>Pseudomonadati</taxon>
        <taxon>Thermodesulfobacteriota</taxon>
        <taxon>Desulfovibrionia</taxon>
        <taxon>Desulfovibrionales</taxon>
        <taxon>Desulfovibrionaceae</taxon>
        <taxon>Fundidesulfovibrio</taxon>
    </lineage>
</organism>
<keyword evidence="3 6" id="KW-0479">Metal-binding</keyword>
<evidence type="ECO:0000256" key="6">
    <source>
        <dbReference type="PIRSR" id="PIRSR004846-1"/>
    </source>
</evidence>
<dbReference type="PANTHER" id="PTHR30632">
    <property type="entry name" value="MOLYBDATE-BINDING PERIPLASMIC PROTEIN"/>
    <property type="match status" value="1"/>
</dbReference>
<proteinExistence type="inferred from homology"/>
<evidence type="ECO:0000256" key="7">
    <source>
        <dbReference type="SAM" id="SignalP"/>
    </source>
</evidence>
<feature type="signal peptide" evidence="7">
    <location>
        <begin position="1"/>
        <end position="22"/>
    </location>
</feature>
<dbReference type="Gene3D" id="3.40.190.10">
    <property type="entry name" value="Periplasmic binding protein-like II"/>
    <property type="match status" value="2"/>
</dbReference>
<dbReference type="SUPFAM" id="SSF53850">
    <property type="entry name" value="Periplasmic binding protein-like II"/>
    <property type="match status" value="1"/>
</dbReference>
<feature type="binding site" evidence="6">
    <location>
        <position position="170"/>
    </location>
    <ligand>
        <name>molybdate</name>
        <dbReference type="ChEBI" id="CHEBI:36264"/>
    </ligand>
</feature>
<comment type="similarity">
    <text evidence="1">Belongs to the bacterial solute-binding protein ModA family.</text>
</comment>
<dbReference type="PANTHER" id="PTHR30632:SF0">
    <property type="entry name" value="SULFATE-BINDING PROTEIN"/>
    <property type="match status" value="1"/>
</dbReference>
<keyword evidence="2 6" id="KW-0500">Molybdenum</keyword>
<keyword evidence="4 7" id="KW-0732">Signal</keyword>
<dbReference type="InterPro" id="IPR005950">
    <property type="entry name" value="ModA"/>
</dbReference>
<dbReference type="AlphaFoldDB" id="A0A7C3WD48"/>